<dbReference type="PROSITE" id="PS01195">
    <property type="entry name" value="PEPT_TRNA_HYDROL_1"/>
    <property type="match status" value="1"/>
</dbReference>
<dbReference type="GO" id="GO:0000049">
    <property type="term" value="F:tRNA binding"/>
    <property type="evidence" value="ECO:0007669"/>
    <property type="project" value="UniProtKB-UniRule"/>
</dbReference>
<keyword evidence="3 7" id="KW-0378">Hydrolase</keyword>
<dbReference type="PROSITE" id="PS01196">
    <property type="entry name" value="PEPT_TRNA_HYDROL_2"/>
    <property type="match status" value="1"/>
</dbReference>
<comment type="similarity">
    <text evidence="5 7 9">Belongs to the PTH family.</text>
</comment>
<feature type="site" description="Discriminates between blocked and unblocked aminoacyl-tRNA" evidence="7">
    <location>
        <position position="14"/>
    </location>
</feature>
<sequence>MPSSSPWLIVGLGNPGPKYAKNRHNVGFMVVERFADRHATPGTGGPSWREQFKGKATTVHAGGSIGRCVMLEPQTFMNLSGESVRAAADYHDVPLERTVVVHDEIDFAFGRVALKRGGGHGGHNGLRNIIKHLGKPSFLRVRVGVDRPRHGEVANWVLSDFSGEDASFVDELVDRAERALTCLLAEGLSSAMNKFNQTPAKTDAAAS</sequence>
<evidence type="ECO:0000256" key="1">
    <source>
        <dbReference type="ARBA" id="ARBA00013260"/>
    </source>
</evidence>
<evidence type="ECO:0000256" key="4">
    <source>
        <dbReference type="ARBA" id="ARBA00022884"/>
    </source>
</evidence>
<dbReference type="InterPro" id="IPR001328">
    <property type="entry name" value="Pept_tRNA_hydro"/>
</dbReference>
<comment type="function">
    <text evidence="7">Hydrolyzes ribosome-free peptidyl-tRNAs (with 1 or more amino acids incorporated), which drop off the ribosome during protein synthesis, or as a result of ribosome stalling.</text>
</comment>
<dbReference type="eggNOG" id="COG0193">
    <property type="taxonomic scope" value="Bacteria"/>
</dbReference>
<dbReference type="EMBL" id="ABCS01000059">
    <property type="protein sequence ID" value="EDM76726.1"/>
    <property type="molecule type" value="Genomic_DNA"/>
</dbReference>
<feature type="active site" description="Proton acceptor" evidence="7">
    <location>
        <position position="24"/>
    </location>
</feature>
<dbReference type="GO" id="GO:0004045">
    <property type="term" value="F:peptidyl-tRNA hydrolase activity"/>
    <property type="evidence" value="ECO:0007669"/>
    <property type="project" value="UniProtKB-UniRule"/>
</dbReference>
<dbReference type="PANTHER" id="PTHR17224">
    <property type="entry name" value="PEPTIDYL-TRNA HYDROLASE"/>
    <property type="match status" value="1"/>
</dbReference>
<protein>
    <recommendedName>
        <fullName evidence="6 7">Peptidyl-tRNA hydrolase</fullName>
        <shortName evidence="7">Pth</shortName>
        <ecNumber evidence="1 7">3.1.1.29</ecNumber>
    </recommendedName>
</protein>
<dbReference type="CDD" id="cd00462">
    <property type="entry name" value="PTH"/>
    <property type="match status" value="1"/>
</dbReference>
<evidence type="ECO:0000256" key="2">
    <source>
        <dbReference type="ARBA" id="ARBA00022555"/>
    </source>
</evidence>
<dbReference type="InterPro" id="IPR036416">
    <property type="entry name" value="Pept_tRNA_hydro_sf"/>
</dbReference>
<name>A6GBM0_9BACT</name>
<dbReference type="EC" id="3.1.1.29" evidence="1 7"/>
<evidence type="ECO:0000256" key="8">
    <source>
        <dbReference type="RuleBase" id="RU000673"/>
    </source>
</evidence>
<accession>A6GBM0</accession>
<dbReference type="Pfam" id="PF01195">
    <property type="entry name" value="Pept_tRNA_hydro"/>
    <property type="match status" value="1"/>
</dbReference>
<evidence type="ECO:0000256" key="9">
    <source>
        <dbReference type="RuleBase" id="RU004320"/>
    </source>
</evidence>
<dbReference type="Gene3D" id="3.40.50.1470">
    <property type="entry name" value="Peptidyl-tRNA hydrolase"/>
    <property type="match status" value="1"/>
</dbReference>
<keyword evidence="11" id="KW-1185">Reference proteome</keyword>
<dbReference type="HAMAP" id="MF_00083">
    <property type="entry name" value="Pept_tRNA_hydro_bact"/>
    <property type="match status" value="1"/>
</dbReference>
<evidence type="ECO:0000256" key="3">
    <source>
        <dbReference type="ARBA" id="ARBA00022801"/>
    </source>
</evidence>
<comment type="subunit">
    <text evidence="7">Monomer.</text>
</comment>
<proteinExistence type="inferred from homology"/>
<keyword evidence="2 7" id="KW-0820">tRNA-binding</keyword>
<dbReference type="OrthoDB" id="9800507at2"/>
<dbReference type="RefSeq" id="WP_006974111.1">
    <property type="nucleotide sequence ID" value="NZ_ABCS01000059.1"/>
</dbReference>
<dbReference type="GO" id="GO:0005737">
    <property type="term" value="C:cytoplasm"/>
    <property type="evidence" value="ECO:0007669"/>
    <property type="project" value="UniProtKB-SubCell"/>
</dbReference>
<dbReference type="Proteomes" id="UP000005801">
    <property type="component" value="Unassembled WGS sequence"/>
</dbReference>
<feature type="binding site" evidence="7">
    <location>
        <position position="19"/>
    </location>
    <ligand>
        <name>tRNA</name>
        <dbReference type="ChEBI" id="CHEBI:17843"/>
    </ligand>
</feature>
<evidence type="ECO:0000313" key="10">
    <source>
        <dbReference type="EMBL" id="EDM76726.1"/>
    </source>
</evidence>
<feature type="binding site" evidence="7">
    <location>
        <position position="78"/>
    </location>
    <ligand>
        <name>tRNA</name>
        <dbReference type="ChEBI" id="CHEBI:17843"/>
    </ligand>
</feature>
<evidence type="ECO:0000256" key="7">
    <source>
        <dbReference type="HAMAP-Rule" id="MF_00083"/>
    </source>
</evidence>
<dbReference type="STRING" id="391625.PPSIR1_33766"/>
<gene>
    <name evidence="7" type="primary">pth</name>
    <name evidence="10" type="ORF">PPSIR1_33766</name>
</gene>
<dbReference type="AlphaFoldDB" id="A6GBM0"/>
<dbReference type="FunFam" id="3.40.50.1470:FF:000001">
    <property type="entry name" value="Peptidyl-tRNA hydrolase"/>
    <property type="match status" value="1"/>
</dbReference>
<dbReference type="SUPFAM" id="SSF53178">
    <property type="entry name" value="Peptidyl-tRNA hydrolase-like"/>
    <property type="match status" value="1"/>
</dbReference>
<organism evidence="10 11">
    <name type="scientific">Plesiocystis pacifica SIR-1</name>
    <dbReference type="NCBI Taxonomy" id="391625"/>
    <lineage>
        <taxon>Bacteria</taxon>
        <taxon>Pseudomonadati</taxon>
        <taxon>Myxococcota</taxon>
        <taxon>Polyangia</taxon>
        <taxon>Nannocystales</taxon>
        <taxon>Nannocystaceae</taxon>
        <taxon>Plesiocystis</taxon>
    </lineage>
</organism>
<dbReference type="GO" id="GO:0006515">
    <property type="term" value="P:protein quality control for misfolded or incompletely synthesized proteins"/>
    <property type="evidence" value="ECO:0007669"/>
    <property type="project" value="UniProtKB-UniRule"/>
</dbReference>
<evidence type="ECO:0000256" key="5">
    <source>
        <dbReference type="ARBA" id="ARBA00038063"/>
    </source>
</evidence>
<comment type="function">
    <text evidence="7">Catalyzes the release of premature peptidyl moieties from peptidyl-tRNA molecules trapped in stalled 50S ribosomal subunits, and thus maintains levels of free tRNAs and 50S ribosomes.</text>
</comment>
<reference evidence="10 11" key="1">
    <citation type="submission" date="2007-06" db="EMBL/GenBank/DDBJ databases">
        <authorList>
            <person name="Shimkets L."/>
            <person name="Ferriera S."/>
            <person name="Johnson J."/>
            <person name="Kravitz S."/>
            <person name="Beeson K."/>
            <person name="Sutton G."/>
            <person name="Rogers Y.-H."/>
            <person name="Friedman R."/>
            <person name="Frazier M."/>
            <person name="Venter J.C."/>
        </authorList>
    </citation>
    <scope>NUCLEOTIDE SEQUENCE [LARGE SCALE GENOMIC DNA]</scope>
    <source>
        <strain evidence="10 11">SIR-1</strain>
    </source>
</reference>
<dbReference type="NCBIfam" id="TIGR00447">
    <property type="entry name" value="pth"/>
    <property type="match status" value="1"/>
</dbReference>
<feature type="site" description="Stabilizes the basic form of H active site to accept a proton" evidence="7">
    <location>
        <position position="103"/>
    </location>
</feature>
<evidence type="ECO:0000256" key="6">
    <source>
        <dbReference type="ARBA" id="ARBA00050038"/>
    </source>
</evidence>
<dbReference type="PANTHER" id="PTHR17224:SF1">
    <property type="entry name" value="PEPTIDYL-TRNA HYDROLASE"/>
    <property type="match status" value="1"/>
</dbReference>
<comment type="catalytic activity">
    <reaction evidence="7 8">
        <text>an N-acyl-L-alpha-aminoacyl-tRNA + H2O = an N-acyl-L-amino acid + a tRNA + H(+)</text>
        <dbReference type="Rhea" id="RHEA:54448"/>
        <dbReference type="Rhea" id="RHEA-COMP:10123"/>
        <dbReference type="Rhea" id="RHEA-COMP:13883"/>
        <dbReference type="ChEBI" id="CHEBI:15377"/>
        <dbReference type="ChEBI" id="CHEBI:15378"/>
        <dbReference type="ChEBI" id="CHEBI:59874"/>
        <dbReference type="ChEBI" id="CHEBI:78442"/>
        <dbReference type="ChEBI" id="CHEBI:138191"/>
        <dbReference type="EC" id="3.1.1.29"/>
    </reaction>
</comment>
<keyword evidence="7" id="KW-0963">Cytoplasm</keyword>
<comment type="subcellular location">
    <subcellularLocation>
        <location evidence="7">Cytoplasm</location>
    </subcellularLocation>
</comment>
<dbReference type="InterPro" id="IPR018171">
    <property type="entry name" value="Pept_tRNA_hydro_CS"/>
</dbReference>
<keyword evidence="4 7" id="KW-0694">RNA-binding</keyword>
<dbReference type="GO" id="GO:0072344">
    <property type="term" value="P:rescue of stalled ribosome"/>
    <property type="evidence" value="ECO:0007669"/>
    <property type="project" value="UniProtKB-UniRule"/>
</dbReference>
<evidence type="ECO:0000313" key="11">
    <source>
        <dbReference type="Proteomes" id="UP000005801"/>
    </source>
</evidence>
<feature type="binding site" evidence="7">
    <location>
        <position position="76"/>
    </location>
    <ligand>
        <name>tRNA</name>
        <dbReference type="ChEBI" id="CHEBI:17843"/>
    </ligand>
</feature>
<comment type="caution">
    <text evidence="10">The sequence shown here is derived from an EMBL/GenBank/DDBJ whole genome shotgun (WGS) entry which is preliminary data.</text>
</comment>
<feature type="binding site" evidence="7">
    <location>
        <position position="124"/>
    </location>
    <ligand>
        <name>tRNA</name>
        <dbReference type="ChEBI" id="CHEBI:17843"/>
    </ligand>
</feature>